<keyword evidence="1" id="KW-0614">Plasmid</keyword>
<name>A0A060DPU3_9PROT</name>
<dbReference type="RefSeq" id="WP_040133760.1">
    <property type="nucleotide sequence ID" value="NZ_CP007794.1"/>
</dbReference>
<dbReference type="EMBL" id="CP007794">
    <property type="protein sequence ID" value="AIB13198.1"/>
    <property type="molecule type" value="Genomic_DNA"/>
</dbReference>
<protein>
    <submittedName>
        <fullName evidence="1">Uncharacterized protein</fullName>
    </submittedName>
</protein>
<evidence type="ECO:0000313" key="2">
    <source>
        <dbReference type="Proteomes" id="UP000027186"/>
    </source>
</evidence>
<organism evidence="1 2">
    <name type="scientific">Azospirillum argentinense</name>
    <dbReference type="NCBI Taxonomy" id="2970906"/>
    <lineage>
        <taxon>Bacteria</taxon>
        <taxon>Pseudomonadati</taxon>
        <taxon>Pseudomonadota</taxon>
        <taxon>Alphaproteobacteria</taxon>
        <taxon>Rhodospirillales</taxon>
        <taxon>Azospirillaceae</taxon>
        <taxon>Azospirillum</taxon>
    </lineage>
</organism>
<gene>
    <name evidence="1" type="ORF">ABAZ39_14640</name>
</gene>
<accession>A0A060DPU3</accession>
<proteinExistence type="predicted"/>
<dbReference type="AlphaFoldDB" id="A0A060DPU3"/>
<reference evidence="1 2" key="1">
    <citation type="journal article" date="2014" name="Genome Announc.">
        <title>Complete Genome Sequence of the Model Rhizosphere Strain Azospirillum brasilense Az39, Successfully Applied in Agriculture.</title>
        <authorList>
            <person name="Rivera D."/>
            <person name="Revale S."/>
            <person name="Molina R."/>
            <person name="Gualpa J."/>
            <person name="Puente M."/>
            <person name="Maroniche G."/>
            <person name="Paris G."/>
            <person name="Baker D."/>
            <person name="Clavijo B."/>
            <person name="McLay K."/>
            <person name="Spaepen S."/>
            <person name="Perticari A."/>
            <person name="Vazquez M."/>
            <person name="Wisniewski-Dye F."/>
            <person name="Watkins C."/>
            <person name="Martinez-Abarca F."/>
            <person name="Vanderleyden J."/>
            <person name="Cassan F."/>
        </authorList>
    </citation>
    <scope>NUCLEOTIDE SEQUENCE [LARGE SCALE GENOMIC DNA]</scope>
    <source>
        <strain evidence="1 2">Az39</strain>
        <plasmid evidence="1">AbAZ39_p1</plasmid>
    </source>
</reference>
<dbReference type="Proteomes" id="UP000027186">
    <property type="component" value="Plasmid AbAZ39_p1"/>
</dbReference>
<evidence type="ECO:0000313" key="1">
    <source>
        <dbReference type="EMBL" id="AIB13198.1"/>
    </source>
</evidence>
<sequence length="70" mass="8053">MTAERHGDFLVMRDLAGCRRALRVTDISEVRDHDDTCMEAAVVTRRGEAVILPDDFDEVLPLVLARWDRR</sequence>
<dbReference type="KEGG" id="abq:ABAZ39_14640"/>
<geneLocation type="plasmid" evidence="1 2">
    <name>AbAZ39_p1</name>
</geneLocation>